<reference evidence="1" key="1">
    <citation type="submission" date="2021-01" db="EMBL/GenBank/DDBJ databases">
        <authorList>
            <consortium name="Genoscope - CEA"/>
            <person name="William W."/>
        </authorList>
    </citation>
    <scope>NUCLEOTIDE SEQUENCE</scope>
</reference>
<protein>
    <submittedName>
        <fullName evidence="1">Uncharacterized protein</fullName>
    </submittedName>
</protein>
<proteinExistence type="predicted"/>
<evidence type="ECO:0000313" key="2">
    <source>
        <dbReference type="Proteomes" id="UP000688137"/>
    </source>
</evidence>
<dbReference type="OMA" id="GFDYHSE"/>
<organism evidence="1 2">
    <name type="scientific">Paramecium primaurelia</name>
    <dbReference type="NCBI Taxonomy" id="5886"/>
    <lineage>
        <taxon>Eukaryota</taxon>
        <taxon>Sar</taxon>
        <taxon>Alveolata</taxon>
        <taxon>Ciliophora</taxon>
        <taxon>Intramacronucleata</taxon>
        <taxon>Oligohymenophorea</taxon>
        <taxon>Peniculida</taxon>
        <taxon>Parameciidae</taxon>
        <taxon>Paramecium</taxon>
    </lineage>
</organism>
<dbReference type="EMBL" id="CAJJDM010000150">
    <property type="protein sequence ID" value="CAD8110976.1"/>
    <property type="molecule type" value="Genomic_DNA"/>
</dbReference>
<evidence type="ECO:0000313" key="1">
    <source>
        <dbReference type="EMBL" id="CAD8110976.1"/>
    </source>
</evidence>
<gene>
    <name evidence="1" type="ORF">PPRIM_AZ9-3.1.T1460034</name>
</gene>
<accession>A0A8S1Q5R9</accession>
<name>A0A8S1Q5R9_PARPR</name>
<dbReference type="AlphaFoldDB" id="A0A8S1Q5R9"/>
<dbReference type="Proteomes" id="UP000688137">
    <property type="component" value="Unassembled WGS sequence"/>
</dbReference>
<comment type="caution">
    <text evidence="1">The sequence shown here is derived from an EMBL/GenBank/DDBJ whole genome shotgun (WGS) entry which is preliminary data.</text>
</comment>
<sequence>MNIKIVYNTKTHKISSKYQTLEEIKNAIQILYPQQLNNGFDLYVTLHPQMEPFKILDQTCFNRIKDIQNQMNCPSIKFLVKDSTNPKLTNDDLLVLNQSVIVQSTIQLSTVMNLLQQPQQLQKDEFLNQKQQQQQIIIEDNQPQQQQNLTQEIIKQIEKQEFQVLDYYSEEFKQFLIERIDKRLQYHGILQNENVKPLLARYKIEIVKYDYMISKNVNEKFEWQIEMVNKGDIIWQKNQVALLGLNGHFKNVKIELEHDINPGETAKLKYLCQMPNYEIQNFKNQFQMTYIEQNQIKYFGPKISLIITTVKNSQDQMKEQKIKQLMDSAEISLEQAIEFIEMYGSENQIEEIILAYFEQPK</sequence>
<keyword evidence="2" id="KW-1185">Reference proteome</keyword>